<evidence type="ECO:0000313" key="11">
    <source>
        <dbReference type="Proteomes" id="UP001186944"/>
    </source>
</evidence>
<dbReference type="GO" id="GO:0043235">
    <property type="term" value="C:receptor complex"/>
    <property type="evidence" value="ECO:0007669"/>
    <property type="project" value="TreeGrafter"/>
</dbReference>
<accession>A0AA88XPZ7</accession>
<keyword evidence="4" id="KW-0675">Receptor</keyword>
<evidence type="ECO:0000256" key="8">
    <source>
        <dbReference type="SAM" id="SignalP"/>
    </source>
</evidence>
<dbReference type="EMBL" id="VSWD01000010">
    <property type="protein sequence ID" value="KAK3089528.1"/>
    <property type="molecule type" value="Genomic_DNA"/>
</dbReference>
<dbReference type="PANTHER" id="PTHR23036">
    <property type="entry name" value="CYTOKINE RECEPTOR"/>
    <property type="match status" value="1"/>
</dbReference>
<evidence type="ECO:0000256" key="7">
    <source>
        <dbReference type="SAM" id="Phobius"/>
    </source>
</evidence>
<dbReference type="SUPFAM" id="SSF49265">
    <property type="entry name" value="Fibronectin type III"/>
    <property type="match status" value="1"/>
</dbReference>
<feature type="transmembrane region" description="Helical" evidence="7">
    <location>
        <begin position="350"/>
        <end position="371"/>
    </location>
</feature>
<dbReference type="Proteomes" id="UP001186944">
    <property type="component" value="Unassembled WGS sequence"/>
</dbReference>
<dbReference type="Pfam" id="PF00041">
    <property type="entry name" value="fn3"/>
    <property type="match status" value="1"/>
</dbReference>
<dbReference type="CDD" id="cd00063">
    <property type="entry name" value="FN3"/>
    <property type="match status" value="1"/>
</dbReference>
<evidence type="ECO:0000259" key="9">
    <source>
        <dbReference type="Pfam" id="PF00041"/>
    </source>
</evidence>
<protein>
    <recommendedName>
        <fullName evidence="9">Fibronectin type-III domain-containing protein</fullName>
    </recommendedName>
</protein>
<feature type="chain" id="PRO_5041706742" description="Fibronectin type-III domain-containing protein" evidence="8">
    <location>
        <begin position="21"/>
        <end position="610"/>
    </location>
</feature>
<feature type="region of interest" description="Disordered" evidence="6">
    <location>
        <begin position="431"/>
        <end position="459"/>
    </location>
</feature>
<dbReference type="GO" id="GO:0019955">
    <property type="term" value="F:cytokine binding"/>
    <property type="evidence" value="ECO:0007669"/>
    <property type="project" value="TreeGrafter"/>
</dbReference>
<keyword evidence="7" id="KW-0812">Transmembrane</keyword>
<dbReference type="GO" id="GO:0009897">
    <property type="term" value="C:external side of plasma membrane"/>
    <property type="evidence" value="ECO:0007669"/>
    <property type="project" value="TreeGrafter"/>
</dbReference>
<proteinExistence type="predicted"/>
<keyword evidence="3" id="KW-1015">Disulfide bond</keyword>
<comment type="caution">
    <text evidence="10">The sequence shown here is derived from an EMBL/GenBank/DDBJ whole genome shotgun (WGS) entry which is preliminary data.</text>
</comment>
<evidence type="ECO:0000256" key="4">
    <source>
        <dbReference type="ARBA" id="ARBA00023170"/>
    </source>
</evidence>
<evidence type="ECO:0000256" key="2">
    <source>
        <dbReference type="ARBA" id="ARBA00022737"/>
    </source>
</evidence>
<dbReference type="InterPro" id="IPR036116">
    <property type="entry name" value="FN3_sf"/>
</dbReference>
<evidence type="ECO:0000313" key="10">
    <source>
        <dbReference type="EMBL" id="KAK3089528.1"/>
    </source>
</evidence>
<keyword evidence="1 8" id="KW-0732">Signal</keyword>
<feature type="domain" description="Fibronectin type-III" evidence="9">
    <location>
        <begin position="260"/>
        <end position="337"/>
    </location>
</feature>
<dbReference type="InterPro" id="IPR013783">
    <property type="entry name" value="Ig-like_fold"/>
</dbReference>
<dbReference type="PANTHER" id="PTHR23036:SF151">
    <property type="entry name" value="FIBRONECTIN TYPE-III DOMAIN-CONTAINING PROTEIN"/>
    <property type="match status" value="1"/>
</dbReference>
<dbReference type="Gene3D" id="2.60.40.10">
    <property type="entry name" value="Immunoglobulins"/>
    <property type="match status" value="1"/>
</dbReference>
<dbReference type="GO" id="GO:0004896">
    <property type="term" value="F:cytokine receptor activity"/>
    <property type="evidence" value="ECO:0007669"/>
    <property type="project" value="TreeGrafter"/>
</dbReference>
<keyword evidence="7" id="KW-0472">Membrane</keyword>
<organism evidence="10 11">
    <name type="scientific">Pinctada imbricata</name>
    <name type="common">Atlantic pearl-oyster</name>
    <name type="synonym">Pinctada martensii</name>
    <dbReference type="NCBI Taxonomy" id="66713"/>
    <lineage>
        <taxon>Eukaryota</taxon>
        <taxon>Metazoa</taxon>
        <taxon>Spiralia</taxon>
        <taxon>Lophotrochozoa</taxon>
        <taxon>Mollusca</taxon>
        <taxon>Bivalvia</taxon>
        <taxon>Autobranchia</taxon>
        <taxon>Pteriomorphia</taxon>
        <taxon>Pterioida</taxon>
        <taxon>Pterioidea</taxon>
        <taxon>Pteriidae</taxon>
        <taxon>Pinctada</taxon>
    </lineage>
</organism>
<evidence type="ECO:0000256" key="3">
    <source>
        <dbReference type="ARBA" id="ARBA00023157"/>
    </source>
</evidence>
<sequence>MAIIACLLPVLTLLSVSVSAENCFVPLRGGRSVPVKDVLCVVSSWENMTCTWDLQKLYNESSNNSLITDLRTRHRNFSSDEFNITLEWTVLIVNGVTKTVEANASSTELSVDGSVSTTILLTQASLKGYPRVPDSRVIIPPISKRLREPSDLVVEAYNASCVRIKWRSDKQDVRNSSFVVVRCKKDFHGKCSEFIKFKILPSSVNESYMNFFGIDVMEQKFGIAMETHMKGESHVTSGIAWSECTYQHNAVSMIPLRLGIVMKDVGSDSMTLTWRPYRCEESKGYLLQYRLDYCRMGDNCSGSTNYTLTNLLPGKYQSWIRGTFPGGVGPYSEAVQFVIHGKVSQDEAEWIVVVLVSVMTVFLVTVLYCICHTRRGIKKEIPIEIPHVKSSSEVLLQRQRKVSVDSGNSSVDSSYGSDKFLLKQSASGPEYYSKEENDSLLSESIEQGDTSSDKSIYISDEDYVTDQSNEDYDVPSYVKNDVDSGSPHSFKCLSYIQSGYTPQDNYFTELKDKEMNQMNIPKADNCDLHYEKEANKVKSDYVDKAVVDMETNKIREDYSCSTEENDEYTKVQLNQYLEYPGNVDNTGALVQKLPSNIQTGCYIYTEGYVM</sequence>
<feature type="compositionally biased region" description="Polar residues" evidence="6">
    <location>
        <begin position="439"/>
        <end position="454"/>
    </location>
</feature>
<gene>
    <name evidence="10" type="ORF">FSP39_004301</name>
</gene>
<dbReference type="AlphaFoldDB" id="A0AA88XPZ7"/>
<dbReference type="InterPro" id="IPR050379">
    <property type="entry name" value="Type-I_Cytokine_Rcpt"/>
</dbReference>
<keyword evidence="2" id="KW-0677">Repeat</keyword>
<evidence type="ECO:0000256" key="1">
    <source>
        <dbReference type="ARBA" id="ARBA00022729"/>
    </source>
</evidence>
<name>A0AA88XPZ7_PINIB</name>
<reference evidence="10" key="1">
    <citation type="submission" date="2019-08" db="EMBL/GenBank/DDBJ databases">
        <title>The improved chromosome-level genome for the pearl oyster Pinctada fucata martensii using PacBio sequencing and Hi-C.</title>
        <authorList>
            <person name="Zheng Z."/>
        </authorList>
    </citation>
    <scope>NUCLEOTIDE SEQUENCE</scope>
    <source>
        <strain evidence="10">ZZ-2019</strain>
        <tissue evidence="10">Adductor muscle</tissue>
    </source>
</reference>
<evidence type="ECO:0000256" key="5">
    <source>
        <dbReference type="ARBA" id="ARBA00023180"/>
    </source>
</evidence>
<feature type="signal peptide" evidence="8">
    <location>
        <begin position="1"/>
        <end position="20"/>
    </location>
</feature>
<keyword evidence="11" id="KW-1185">Reference proteome</keyword>
<dbReference type="InterPro" id="IPR003961">
    <property type="entry name" value="FN3_dom"/>
</dbReference>
<keyword evidence="5" id="KW-0325">Glycoprotein</keyword>
<evidence type="ECO:0000256" key="6">
    <source>
        <dbReference type="SAM" id="MobiDB-lite"/>
    </source>
</evidence>
<keyword evidence="7" id="KW-1133">Transmembrane helix</keyword>